<dbReference type="SUPFAM" id="SSF56112">
    <property type="entry name" value="Protein kinase-like (PK-like)"/>
    <property type="match status" value="1"/>
</dbReference>
<keyword evidence="5 19" id="KW-0812">Transmembrane</keyword>
<dbReference type="CDD" id="cd00028">
    <property type="entry name" value="B_lectin"/>
    <property type="match status" value="1"/>
</dbReference>
<dbReference type="EMBL" id="JBEAFC010000004">
    <property type="protein sequence ID" value="KAL1558085.1"/>
    <property type="molecule type" value="Genomic_DNA"/>
</dbReference>
<feature type="domain" description="Bulb-type lectin" evidence="22">
    <location>
        <begin position="32"/>
        <end position="148"/>
    </location>
</feature>
<dbReference type="GO" id="GO:0030246">
    <property type="term" value="F:carbohydrate binding"/>
    <property type="evidence" value="ECO:0007669"/>
    <property type="project" value="UniProtKB-KW"/>
</dbReference>
<dbReference type="AlphaFoldDB" id="A0ABD1HNS6"/>
<feature type="transmembrane region" description="Helical" evidence="19">
    <location>
        <begin position="444"/>
        <end position="468"/>
    </location>
</feature>
<dbReference type="FunFam" id="1.10.510.10:FF:000237">
    <property type="entry name" value="G-type lectin S-receptor-like serine/threonine-protein kinase"/>
    <property type="match status" value="1"/>
</dbReference>
<dbReference type="InterPro" id="IPR011009">
    <property type="entry name" value="Kinase-like_dom_sf"/>
</dbReference>
<organism evidence="23 24">
    <name type="scientific">Salvia divinorum</name>
    <name type="common">Maria pastora</name>
    <name type="synonym">Diviner's sage</name>
    <dbReference type="NCBI Taxonomy" id="28513"/>
    <lineage>
        <taxon>Eukaryota</taxon>
        <taxon>Viridiplantae</taxon>
        <taxon>Streptophyta</taxon>
        <taxon>Embryophyta</taxon>
        <taxon>Tracheophyta</taxon>
        <taxon>Spermatophyta</taxon>
        <taxon>Magnoliopsida</taxon>
        <taxon>eudicotyledons</taxon>
        <taxon>Gunneridae</taxon>
        <taxon>Pentapetalae</taxon>
        <taxon>asterids</taxon>
        <taxon>lamiids</taxon>
        <taxon>Lamiales</taxon>
        <taxon>Lamiaceae</taxon>
        <taxon>Nepetoideae</taxon>
        <taxon>Mentheae</taxon>
        <taxon>Salviinae</taxon>
        <taxon>Salvia</taxon>
        <taxon>Salvia subgen. Calosphace</taxon>
    </lineage>
</organism>
<keyword evidence="11 19" id="KW-1133">Transmembrane helix</keyword>
<evidence type="ECO:0000256" key="19">
    <source>
        <dbReference type="SAM" id="Phobius"/>
    </source>
</evidence>
<evidence type="ECO:0000313" key="24">
    <source>
        <dbReference type="Proteomes" id="UP001567538"/>
    </source>
</evidence>
<dbReference type="FunFam" id="2.90.10.10:FF:000013">
    <property type="entry name" value="G-type lectin S-receptor-like serine/threonine-protein kinase LECRK1"/>
    <property type="match status" value="1"/>
</dbReference>
<dbReference type="PANTHER" id="PTHR47976:SF108">
    <property type="entry name" value="G-TYPE LECTIN S-RECEPTOR-LIKE SERINE_THREONINE-PROTEIN KINASE LECRK1"/>
    <property type="match status" value="1"/>
</dbReference>
<evidence type="ECO:0000256" key="13">
    <source>
        <dbReference type="ARBA" id="ARBA00023157"/>
    </source>
</evidence>
<dbReference type="SMART" id="SM00108">
    <property type="entry name" value="B_lectin"/>
    <property type="match status" value="1"/>
</dbReference>
<dbReference type="Gene3D" id="2.90.10.10">
    <property type="entry name" value="Bulb-type lectin domain"/>
    <property type="match status" value="2"/>
</dbReference>
<dbReference type="Gene3D" id="1.10.510.10">
    <property type="entry name" value="Transferase(Phosphotransferase) domain 1"/>
    <property type="match status" value="1"/>
</dbReference>
<keyword evidence="6 20" id="KW-0732">Signal</keyword>
<comment type="subcellular location">
    <subcellularLocation>
        <location evidence="1">Membrane</location>
        <topology evidence="1">Single-pass type I membrane protein</topology>
    </subcellularLocation>
</comment>
<feature type="domain" description="Protein kinase" evidence="21">
    <location>
        <begin position="502"/>
        <end position="773"/>
    </location>
</feature>
<dbReference type="PROSITE" id="PS00108">
    <property type="entry name" value="PROTEIN_KINASE_ST"/>
    <property type="match status" value="1"/>
</dbReference>
<dbReference type="InterPro" id="IPR051343">
    <property type="entry name" value="G-type_lectin_kinases/EP1-like"/>
</dbReference>
<comment type="similarity">
    <text evidence="18">Belongs to the protein kinase superfamily. Ser/Thr protein kinase family.</text>
</comment>
<keyword evidence="12 19" id="KW-0472">Membrane</keyword>
<evidence type="ECO:0000256" key="2">
    <source>
        <dbReference type="ARBA" id="ARBA00022527"/>
    </source>
</evidence>
<dbReference type="PROSITE" id="PS50927">
    <property type="entry name" value="BULB_LECTIN"/>
    <property type="match status" value="1"/>
</dbReference>
<dbReference type="SUPFAM" id="SSF51110">
    <property type="entry name" value="alpha-D-mannose-specific plant lectins"/>
    <property type="match status" value="2"/>
</dbReference>
<sequence length="789" mass="87524">MASCRMLLLIIIIISSTIVKGQESSNRNVTLRSSIVANSDSNSTWTSPSGEFAFGFREVSPGAFLLAIWFDQLTDKTLVWSANRDEPVPAGSTVQLSADGALELVDQTGNRVWSSQARPGTVAYAAMLDTGNLVLASNTSAILWQSFDSPTDTLLPTQVLNRQSVLYSSFSATNFSRGKFKFTLQADGNLVLVTRSYPSDENVNTYWSSDTVQTGFQLIFNNSGNINLIRQNGTILRPLFNIGSLAGQFHQRLVLEHDGVLRHYVYPKSADSSPAWSVRNFEPSNICRAIREDAMGGGPCGFNSYCSITVDGRSSCHCPSGYYPRGGFSGCAPEFVQHRCDHQQAQDAQSFTFNEMSGVNWPFKDYAIFRDVGEAWCRQSCLSDCLCALVIYSNRVCFMKPQPFSNGREESGKALIKVRMNNTLTSNPGTTASGRESSSTTLTITLSVLLGCAGLLFLLSSFFFVFYLKRTKSMMVKRSHVRPAGVSMISSFSFKEVQEAANGFNEELGRGACSIVDRGTLKNDGKVVAVKKLNKILEQADDEFKAEVSSISRTNHKNLVQLLGYCDEGQNRILVYEFMTNGSLATFLFQKSPRPSWYTRVQIAFAIARGICYLHEDCSVPIIHCDIKPQNVLLDETFAPKIADFGLAKLLKADQTRTITGIRGTKGYVAPEWFRNMPITVKVDVYSFGIMLLELMCCRRSYEPDVEDEGEAVLADWAYDCYQQGALDLLVVGDEEARSDMKTLEIYVKTAIWCIQEDPTLRPHMNIVMHMLQGSMQVPTPPDPTAFIH</sequence>
<evidence type="ECO:0000313" key="23">
    <source>
        <dbReference type="EMBL" id="KAL1558085.1"/>
    </source>
</evidence>
<feature type="signal peptide" evidence="20">
    <location>
        <begin position="1"/>
        <end position="21"/>
    </location>
</feature>
<dbReference type="GO" id="GO:0005524">
    <property type="term" value="F:ATP binding"/>
    <property type="evidence" value="ECO:0007669"/>
    <property type="project" value="UniProtKB-KW"/>
</dbReference>
<keyword evidence="3" id="KW-0245">EGF-like domain</keyword>
<evidence type="ECO:0000256" key="20">
    <source>
        <dbReference type="SAM" id="SignalP"/>
    </source>
</evidence>
<dbReference type="SMART" id="SM00220">
    <property type="entry name" value="S_TKc"/>
    <property type="match status" value="1"/>
</dbReference>
<evidence type="ECO:0000256" key="17">
    <source>
        <dbReference type="ARBA" id="ARBA00048679"/>
    </source>
</evidence>
<name>A0ABD1HNS6_SALDI</name>
<evidence type="ECO:0000259" key="22">
    <source>
        <dbReference type="PROSITE" id="PS50927"/>
    </source>
</evidence>
<evidence type="ECO:0000256" key="16">
    <source>
        <dbReference type="ARBA" id="ARBA00047899"/>
    </source>
</evidence>
<evidence type="ECO:0000256" key="10">
    <source>
        <dbReference type="ARBA" id="ARBA00022840"/>
    </source>
</evidence>
<keyword evidence="7" id="KW-0430">Lectin</keyword>
<proteinExistence type="inferred from homology"/>
<keyword evidence="4 18" id="KW-0808">Transferase</keyword>
<evidence type="ECO:0000256" key="8">
    <source>
        <dbReference type="ARBA" id="ARBA00022741"/>
    </source>
</evidence>
<reference evidence="23 24" key="1">
    <citation type="submission" date="2024-06" db="EMBL/GenBank/DDBJ databases">
        <title>A chromosome level genome sequence of Diviner's sage (Salvia divinorum).</title>
        <authorList>
            <person name="Ford S.A."/>
            <person name="Ro D.-K."/>
            <person name="Ness R.W."/>
            <person name="Phillips M.A."/>
        </authorList>
    </citation>
    <scope>NUCLEOTIDE SEQUENCE [LARGE SCALE GENOMIC DNA]</scope>
    <source>
        <strain evidence="23">SAF-2024a</strain>
        <tissue evidence="23">Leaf</tissue>
    </source>
</reference>
<dbReference type="InterPro" id="IPR024171">
    <property type="entry name" value="SRK-like_kinase"/>
</dbReference>
<evidence type="ECO:0000256" key="18">
    <source>
        <dbReference type="PIRNR" id="PIRNR000641"/>
    </source>
</evidence>
<keyword evidence="14" id="KW-0675">Receptor</keyword>
<dbReference type="Proteomes" id="UP001567538">
    <property type="component" value="Unassembled WGS sequence"/>
</dbReference>
<evidence type="ECO:0000256" key="12">
    <source>
        <dbReference type="ARBA" id="ARBA00023136"/>
    </source>
</evidence>
<keyword evidence="8 18" id="KW-0547">Nucleotide-binding</keyword>
<protein>
    <recommendedName>
        <fullName evidence="18">Receptor-like serine/threonine-protein kinase</fullName>
        <ecNumber evidence="18">2.7.11.1</ecNumber>
    </recommendedName>
</protein>
<keyword evidence="15" id="KW-0325">Glycoprotein</keyword>
<dbReference type="InterPro" id="IPR001480">
    <property type="entry name" value="Bulb-type_lectin_dom"/>
</dbReference>
<keyword evidence="24" id="KW-1185">Reference proteome</keyword>
<keyword evidence="10 18" id="KW-0067">ATP-binding</keyword>
<evidence type="ECO:0000256" key="14">
    <source>
        <dbReference type="ARBA" id="ARBA00023170"/>
    </source>
</evidence>
<dbReference type="InterPro" id="IPR008271">
    <property type="entry name" value="Ser/Thr_kinase_AS"/>
</dbReference>
<evidence type="ECO:0000256" key="3">
    <source>
        <dbReference type="ARBA" id="ARBA00022536"/>
    </source>
</evidence>
<dbReference type="PIRSF" id="PIRSF000641">
    <property type="entry name" value="SRK"/>
    <property type="match status" value="1"/>
</dbReference>
<evidence type="ECO:0000256" key="4">
    <source>
        <dbReference type="ARBA" id="ARBA00022679"/>
    </source>
</evidence>
<dbReference type="GO" id="GO:0004674">
    <property type="term" value="F:protein serine/threonine kinase activity"/>
    <property type="evidence" value="ECO:0007669"/>
    <property type="project" value="UniProtKB-KW"/>
</dbReference>
<keyword evidence="9 18" id="KW-0418">Kinase</keyword>
<comment type="catalytic activity">
    <reaction evidence="16 18">
        <text>L-threonyl-[protein] + ATP = O-phospho-L-threonyl-[protein] + ADP + H(+)</text>
        <dbReference type="Rhea" id="RHEA:46608"/>
        <dbReference type="Rhea" id="RHEA-COMP:11060"/>
        <dbReference type="Rhea" id="RHEA-COMP:11605"/>
        <dbReference type="ChEBI" id="CHEBI:15378"/>
        <dbReference type="ChEBI" id="CHEBI:30013"/>
        <dbReference type="ChEBI" id="CHEBI:30616"/>
        <dbReference type="ChEBI" id="CHEBI:61977"/>
        <dbReference type="ChEBI" id="CHEBI:456216"/>
        <dbReference type="EC" id="2.7.11.1"/>
    </reaction>
</comment>
<evidence type="ECO:0000256" key="15">
    <source>
        <dbReference type="ARBA" id="ARBA00023180"/>
    </source>
</evidence>
<dbReference type="Pfam" id="PF01453">
    <property type="entry name" value="B_lectin"/>
    <property type="match status" value="1"/>
</dbReference>
<evidence type="ECO:0000259" key="21">
    <source>
        <dbReference type="PROSITE" id="PS50011"/>
    </source>
</evidence>
<keyword evidence="13" id="KW-1015">Disulfide bond</keyword>
<evidence type="ECO:0000256" key="5">
    <source>
        <dbReference type="ARBA" id="ARBA00022692"/>
    </source>
</evidence>
<evidence type="ECO:0000256" key="9">
    <source>
        <dbReference type="ARBA" id="ARBA00022777"/>
    </source>
</evidence>
<comment type="catalytic activity">
    <reaction evidence="17 18">
        <text>L-seryl-[protein] + ATP = O-phospho-L-seryl-[protein] + ADP + H(+)</text>
        <dbReference type="Rhea" id="RHEA:17989"/>
        <dbReference type="Rhea" id="RHEA-COMP:9863"/>
        <dbReference type="Rhea" id="RHEA-COMP:11604"/>
        <dbReference type="ChEBI" id="CHEBI:15378"/>
        <dbReference type="ChEBI" id="CHEBI:29999"/>
        <dbReference type="ChEBI" id="CHEBI:30616"/>
        <dbReference type="ChEBI" id="CHEBI:83421"/>
        <dbReference type="ChEBI" id="CHEBI:456216"/>
        <dbReference type="EC" id="2.7.11.1"/>
    </reaction>
</comment>
<dbReference type="PROSITE" id="PS50011">
    <property type="entry name" value="PROTEIN_KINASE_DOM"/>
    <property type="match status" value="1"/>
</dbReference>
<comment type="caution">
    <text evidence="23">The sequence shown here is derived from an EMBL/GenBank/DDBJ whole genome shotgun (WGS) entry which is preliminary data.</text>
</comment>
<dbReference type="PANTHER" id="PTHR47976">
    <property type="entry name" value="G-TYPE LECTIN S-RECEPTOR-LIKE SERINE/THREONINE-PROTEIN KINASE SD2-5"/>
    <property type="match status" value="1"/>
</dbReference>
<evidence type="ECO:0000256" key="6">
    <source>
        <dbReference type="ARBA" id="ARBA00022729"/>
    </source>
</evidence>
<dbReference type="Gene3D" id="3.30.200.20">
    <property type="entry name" value="Phosphorylase Kinase, domain 1"/>
    <property type="match status" value="1"/>
</dbReference>
<gene>
    <name evidence="23" type="ORF">AAHA92_08593</name>
</gene>
<evidence type="ECO:0000256" key="1">
    <source>
        <dbReference type="ARBA" id="ARBA00004479"/>
    </source>
</evidence>
<accession>A0ABD1HNS6</accession>
<dbReference type="GO" id="GO:0016020">
    <property type="term" value="C:membrane"/>
    <property type="evidence" value="ECO:0007669"/>
    <property type="project" value="UniProtKB-SubCell"/>
</dbReference>
<dbReference type="InterPro" id="IPR036426">
    <property type="entry name" value="Bulb-type_lectin_dom_sf"/>
</dbReference>
<keyword evidence="2 18" id="KW-0723">Serine/threonine-protein kinase</keyword>
<feature type="chain" id="PRO_5044798534" description="Receptor-like serine/threonine-protein kinase" evidence="20">
    <location>
        <begin position="22"/>
        <end position="789"/>
    </location>
</feature>
<dbReference type="EC" id="2.7.11.1" evidence="18"/>
<evidence type="ECO:0000256" key="11">
    <source>
        <dbReference type="ARBA" id="ARBA00022989"/>
    </source>
</evidence>
<dbReference type="InterPro" id="IPR000719">
    <property type="entry name" value="Prot_kinase_dom"/>
</dbReference>
<dbReference type="FunFam" id="3.30.200.20:FF:000059">
    <property type="entry name" value="S-receptor-like serine/threonine-protein kinase"/>
    <property type="match status" value="1"/>
</dbReference>
<dbReference type="Pfam" id="PF00069">
    <property type="entry name" value="Pkinase"/>
    <property type="match status" value="1"/>
</dbReference>
<evidence type="ECO:0000256" key="7">
    <source>
        <dbReference type="ARBA" id="ARBA00022734"/>
    </source>
</evidence>